<evidence type="ECO:0000256" key="1">
    <source>
        <dbReference type="ARBA" id="ARBA00022679"/>
    </source>
</evidence>
<protein>
    <submittedName>
        <fullName evidence="3 4">Methyltransferase</fullName>
        <ecNumber evidence="3">2.1.1.255</ecNumber>
    </submittedName>
</protein>
<dbReference type="PANTHER" id="PTHR44068">
    <property type="entry name" value="ZGC:194242"/>
    <property type="match status" value="1"/>
</dbReference>
<keyword evidence="5" id="KW-1185">Reference proteome</keyword>
<evidence type="ECO:0000313" key="4">
    <source>
        <dbReference type="EMBL" id="GAP28448.1"/>
    </source>
</evidence>
<dbReference type="CDD" id="cd02440">
    <property type="entry name" value="AdoMet_MTases"/>
    <property type="match status" value="1"/>
</dbReference>
<evidence type="ECO:0000313" key="3">
    <source>
        <dbReference type="EMBL" id="APA96395.1"/>
    </source>
</evidence>
<dbReference type="RefSeq" id="WP_033087498.1">
    <property type="nucleotide sequence ID" value="NZ_AP017900.1"/>
</dbReference>
<dbReference type="Proteomes" id="UP000180166">
    <property type="component" value="Chromosome"/>
</dbReference>
<evidence type="ECO:0000313" key="6">
    <source>
        <dbReference type="Proteomes" id="UP000180166"/>
    </source>
</evidence>
<dbReference type="InterPro" id="IPR013216">
    <property type="entry name" value="Methyltransf_11"/>
</dbReference>
<dbReference type="Pfam" id="PF08241">
    <property type="entry name" value="Methyltransf_11"/>
    <property type="match status" value="1"/>
</dbReference>
<name>A0A0B8NCU2_9NOCA</name>
<keyword evidence="3" id="KW-0489">Methyltransferase</keyword>
<dbReference type="InterPro" id="IPR029063">
    <property type="entry name" value="SAM-dependent_MTases_sf"/>
</dbReference>
<dbReference type="Gene3D" id="3.40.50.150">
    <property type="entry name" value="Vaccinia Virus protein VP39"/>
    <property type="match status" value="1"/>
</dbReference>
<keyword evidence="1 3" id="KW-0808">Transferase</keyword>
<dbReference type="OrthoDB" id="9810247at2"/>
<accession>A0A0B8NCU2</accession>
<dbReference type="PANTHER" id="PTHR44068:SF11">
    <property type="entry name" value="GERANYL DIPHOSPHATE 2-C-METHYLTRANSFERASE"/>
    <property type="match status" value="1"/>
</dbReference>
<feature type="domain" description="Methyltransferase type 11" evidence="2">
    <location>
        <begin position="94"/>
        <end position="190"/>
    </location>
</feature>
<dbReference type="Proteomes" id="UP000037179">
    <property type="component" value="Unassembled WGS sequence"/>
</dbReference>
<reference evidence="5" key="1">
    <citation type="submission" date="2015-07" db="EMBL/GenBank/DDBJ databases">
        <title>Nocardia seriolae U-1 whole genome shotgun sequence.</title>
        <authorList>
            <person name="Imajoh M."/>
            <person name="Fukumoto Y."/>
            <person name="Sukeda M."/>
            <person name="Yamane J."/>
            <person name="Yamasaki K."/>
            <person name="Shimizu M."/>
            <person name="Ohnishi K."/>
            <person name="Oshima S."/>
        </authorList>
    </citation>
    <scope>NUCLEOTIDE SEQUENCE [LARGE SCALE GENOMIC DNA]</scope>
    <source>
        <strain evidence="5">U-1</strain>
    </source>
</reference>
<dbReference type="KEGG" id="nsr:NS506_02329"/>
<reference evidence="3 6" key="3">
    <citation type="submission" date="2016-10" db="EMBL/GenBank/DDBJ databases">
        <title>Genome sequence of Nocardia seriolae strain EM150506, isolated from Anguila japonica.</title>
        <authorList>
            <person name="Han H.-J."/>
        </authorList>
    </citation>
    <scope>NUCLEOTIDE SEQUENCE [LARGE SCALE GENOMIC DNA]</scope>
    <source>
        <strain evidence="3 6">EM150506</strain>
    </source>
</reference>
<evidence type="ECO:0000259" key="2">
    <source>
        <dbReference type="Pfam" id="PF08241"/>
    </source>
</evidence>
<evidence type="ECO:0000313" key="5">
    <source>
        <dbReference type="Proteomes" id="UP000037179"/>
    </source>
</evidence>
<organism evidence="3 6">
    <name type="scientific">Nocardia seriolae</name>
    <dbReference type="NCBI Taxonomy" id="37332"/>
    <lineage>
        <taxon>Bacteria</taxon>
        <taxon>Bacillati</taxon>
        <taxon>Actinomycetota</taxon>
        <taxon>Actinomycetes</taxon>
        <taxon>Mycobacteriales</taxon>
        <taxon>Nocardiaceae</taxon>
        <taxon>Nocardia</taxon>
    </lineage>
</organism>
<dbReference type="GO" id="GO:0008757">
    <property type="term" value="F:S-adenosylmethionine-dependent methyltransferase activity"/>
    <property type="evidence" value="ECO:0007669"/>
    <property type="project" value="InterPro"/>
</dbReference>
<dbReference type="EMBL" id="BBYQ01000036">
    <property type="protein sequence ID" value="GAP28448.1"/>
    <property type="molecule type" value="Genomic_DNA"/>
</dbReference>
<dbReference type="SUPFAM" id="SSF53335">
    <property type="entry name" value="S-adenosyl-L-methionine-dependent methyltransferases"/>
    <property type="match status" value="1"/>
</dbReference>
<dbReference type="GO" id="GO:0032259">
    <property type="term" value="P:methylation"/>
    <property type="evidence" value="ECO:0007669"/>
    <property type="project" value="UniProtKB-KW"/>
</dbReference>
<dbReference type="EC" id="2.1.1.255" evidence="3"/>
<sequence>MARVIKVVRNEYERQLQNDWDRKTSDPINLLLGRNDDLYHHHFAVGDFDRSVLVVPPELREMAILDEMHRMESAQVGLILEALAALPPGARVMDGGSGRGGTSFMISRRFGAEVVGVNFCRHHIEFAERLGHEHGWDDLVSFRFANMAETGLPDNSFDAIVTNETTMYVDLDEAFAEFARLLRPGGSFVCVTWCGNDIVDGDRHDIDAIDAHYVCHIHDRSHYFAMLARHGLIPSLVRDYTIDAIPYWELRSHSSHATGVEPFYLHAYRADRRNYLVIRAEARKYR</sequence>
<dbReference type="GeneID" id="93373064"/>
<gene>
    <name evidence="3" type="ORF">NS506_02329</name>
    <name evidence="4" type="ORF">NSK11_contig00036-0037</name>
</gene>
<dbReference type="AlphaFoldDB" id="A0A0B8NCU2"/>
<dbReference type="EMBL" id="CP017839">
    <property type="protein sequence ID" value="APA96395.1"/>
    <property type="molecule type" value="Genomic_DNA"/>
</dbReference>
<reference evidence="4 5" key="2">
    <citation type="journal article" date="2016" name="Genome Announc.">
        <title>Draft Genome Sequence of Erythromycin- and Oxytetracycline-Sensitive Nocardia seriolae Strain U-1 (NBRC 110359).</title>
        <authorList>
            <person name="Imajoh M."/>
            <person name="Sukeda M."/>
            <person name="Shimizu M."/>
            <person name="Yamane J."/>
            <person name="Ohnishi K."/>
            <person name="Oshima S."/>
        </authorList>
    </citation>
    <scope>NUCLEOTIDE SEQUENCE [LARGE SCALE GENOMIC DNA]</scope>
    <source>
        <strain evidence="4 5">U-1</strain>
    </source>
</reference>
<dbReference type="InterPro" id="IPR050447">
    <property type="entry name" value="Erg6_SMT_methyltransf"/>
</dbReference>
<proteinExistence type="predicted"/>